<protein>
    <submittedName>
        <fullName evidence="1">Uncharacterized protein</fullName>
    </submittedName>
</protein>
<organism evidence="1 2">
    <name type="scientific">Pseudomonas abietaniphila</name>
    <dbReference type="NCBI Taxonomy" id="89065"/>
    <lineage>
        <taxon>Bacteria</taxon>
        <taxon>Pseudomonadati</taxon>
        <taxon>Pseudomonadota</taxon>
        <taxon>Gammaproteobacteria</taxon>
        <taxon>Pseudomonadales</taxon>
        <taxon>Pseudomonadaceae</taxon>
        <taxon>Pseudomonas</taxon>
    </lineage>
</organism>
<accession>A0A1G8RP80</accession>
<name>A0A1G8RP80_9PSED</name>
<dbReference type="RefSeq" id="WP_074758553.1">
    <property type="nucleotide sequence ID" value="NZ_FNCO01000023.1"/>
</dbReference>
<proteinExistence type="predicted"/>
<dbReference type="AlphaFoldDB" id="A0A1G8RP80"/>
<evidence type="ECO:0000313" key="2">
    <source>
        <dbReference type="Proteomes" id="UP000182894"/>
    </source>
</evidence>
<gene>
    <name evidence="1" type="ORF">SAMN05216605_12313</name>
</gene>
<reference evidence="2" key="1">
    <citation type="submission" date="2016-10" db="EMBL/GenBank/DDBJ databases">
        <authorList>
            <person name="Varghese N."/>
            <person name="Submissions S."/>
        </authorList>
    </citation>
    <scope>NUCLEOTIDE SEQUENCE [LARGE SCALE GENOMIC DNA]</scope>
    <source>
        <strain evidence="2">ATCC 700689</strain>
    </source>
</reference>
<dbReference type="Proteomes" id="UP000182894">
    <property type="component" value="Unassembled WGS sequence"/>
</dbReference>
<evidence type="ECO:0000313" key="1">
    <source>
        <dbReference type="EMBL" id="SDJ18884.1"/>
    </source>
</evidence>
<dbReference type="EMBL" id="FNCO01000023">
    <property type="protein sequence ID" value="SDJ18884.1"/>
    <property type="molecule type" value="Genomic_DNA"/>
</dbReference>
<sequence length="87" mass="9556">MTRERLLYEVDACAKALTEAEISLRLAIKSAYPLGCEVVAKVGGRNIIVRVDGYGTTSGPYDLRGTNVATDRHRRFHYSAILGLAED</sequence>
<keyword evidence="2" id="KW-1185">Reference proteome</keyword>
<dbReference type="STRING" id="89065.SAMN05216605_12313"/>